<gene>
    <name evidence="2" type="ORF">ACFOSB_09960</name>
</gene>
<feature type="region of interest" description="Disordered" evidence="1">
    <location>
        <begin position="1"/>
        <end position="86"/>
    </location>
</feature>
<evidence type="ECO:0000256" key="1">
    <source>
        <dbReference type="SAM" id="MobiDB-lite"/>
    </source>
</evidence>
<evidence type="ECO:0000313" key="2">
    <source>
        <dbReference type="EMBL" id="MFC3833182.1"/>
    </source>
</evidence>
<dbReference type="EMBL" id="JBHRZG010000010">
    <property type="protein sequence ID" value="MFC3833182.1"/>
    <property type="molecule type" value="Genomic_DNA"/>
</dbReference>
<sequence length="86" mass="8980">MPTDNRDPLPVNPTLMPHTEPVRDDQAAEQGHLPDVLPDAPGVPVPTTDGLSAQEVTDLVGGGDASMVEANRALEQAEGLDPDTES</sequence>
<evidence type="ECO:0000313" key="3">
    <source>
        <dbReference type="Proteomes" id="UP001595803"/>
    </source>
</evidence>
<accession>A0ABV7Z8Y2</accession>
<name>A0ABV7Z8Y2_9DEIO</name>
<proteinExistence type="predicted"/>
<protein>
    <submittedName>
        <fullName evidence="2">Uncharacterized protein</fullName>
    </submittedName>
</protein>
<reference evidence="3" key="1">
    <citation type="journal article" date="2019" name="Int. J. Syst. Evol. Microbiol.">
        <title>The Global Catalogue of Microorganisms (GCM) 10K type strain sequencing project: providing services to taxonomists for standard genome sequencing and annotation.</title>
        <authorList>
            <consortium name="The Broad Institute Genomics Platform"/>
            <consortium name="The Broad Institute Genome Sequencing Center for Infectious Disease"/>
            <person name="Wu L."/>
            <person name="Ma J."/>
        </authorList>
    </citation>
    <scope>NUCLEOTIDE SEQUENCE [LARGE SCALE GENOMIC DNA]</scope>
    <source>
        <strain evidence="3">CCTCC AB 2017081</strain>
    </source>
</reference>
<dbReference type="Proteomes" id="UP001595803">
    <property type="component" value="Unassembled WGS sequence"/>
</dbReference>
<keyword evidence="3" id="KW-1185">Reference proteome</keyword>
<dbReference type="RefSeq" id="WP_322472621.1">
    <property type="nucleotide sequence ID" value="NZ_JBHRZG010000010.1"/>
</dbReference>
<comment type="caution">
    <text evidence="2">The sequence shown here is derived from an EMBL/GenBank/DDBJ whole genome shotgun (WGS) entry which is preliminary data.</text>
</comment>
<organism evidence="2 3">
    <name type="scientific">Deinococcus rufus</name>
    <dbReference type="NCBI Taxonomy" id="2136097"/>
    <lineage>
        <taxon>Bacteria</taxon>
        <taxon>Thermotogati</taxon>
        <taxon>Deinococcota</taxon>
        <taxon>Deinococci</taxon>
        <taxon>Deinococcales</taxon>
        <taxon>Deinococcaceae</taxon>
        <taxon>Deinococcus</taxon>
    </lineage>
</organism>